<dbReference type="InterPro" id="IPR025311">
    <property type="entry name" value="DUF4166"/>
</dbReference>
<protein>
    <submittedName>
        <fullName evidence="2">DUF4166 domain-containing protein</fullName>
    </submittedName>
</protein>
<comment type="caution">
    <text evidence="2">The sequence shown here is derived from an EMBL/GenBank/DDBJ whole genome shotgun (WGS) entry which is preliminary data.</text>
</comment>
<accession>A0ABT1XRK0</accession>
<evidence type="ECO:0000313" key="2">
    <source>
        <dbReference type="EMBL" id="MCR2833566.1"/>
    </source>
</evidence>
<reference evidence="2 3" key="1">
    <citation type="submission" date="2022-08" db="EMBL/GenBank/DDBJ databases">
        <title>Polyphasic taxonomy analysis of Qipengyuania sp.RS5-5.</title>
        <authorList>
            <person name="Xamxidin M."/>
            <person name="Wu M."/>
        </authorList>
    </citation>
    <scope>NUCLEOTIDE SEQUENCE [LARGE SCALE GENOMIC DNA]</scope>
    <source>
        <strain evidence="2 3">RS5-5</strain>
    </source>
</reference>
<proteinExistence type="predicted"/>
<organism evidence="2 3">
    <name type="scientific">Parerythrobacter lacustris</name>
    <dbReference type="NCBI Taxonomy" id="2969984"/>
    <lineage>
        <taxon>Bacteria</taxon>
        <taxon>Pseudomonadati</taxon>
        <taxon>Pseudomonadota</taxon>
        <taxon>Alphaproteobacteria</taxon>
        <taxon>Sphingomonadales</taxon>
        <taxon>Erythrobacteraceae</taxon>
        <taxon>Parerythrobacter</taxon>
    </lineage>
</organism>
<dbReference type="EMBL" id="JANKHH010000003">
    <property type="protein sequence ID" value="MCR2833566.1"/>
    <property type="molecule type" value="Genomic_DNA"/>
</dbReference>
<gene>
    <name evidence="2" type="ORF">NSO95_06385</name>
</gene>
<dbReference type="Proteomes" id="UP001206067">
    <property type="component" value="Unassembled WGS sequence"/>
</dbReference>
<sequence length="179" mass="20058">MQARFAKRLGAGQCAVYRGEVLETRHSRLGWWLAHVCRLIGAPLPLESGGRQAALVNVSEHVPSGGQCWTRIYARDSGFPQTINSAKQFSGPTGLEEYLGRGIGMALRVEADPTALVFRSDHYFLRLGRRRMRIPHWLGPGRTTVTHRDLGHGRFAFDLRLDHPLFGALVIQHAEFCDE</sequence>
<keyword evidence="3" id="KW-1185">Reference proteome</keyword>
<dbReference type="RefSeq" id="WP_257595327.1">
    <property type="nucleotide sequence ID" value="NZ_JANKHH010000003.1"/>
</dbReference>
<evidence type="ECO:0000313" key="3">
    <source>
        <dbReference type="Proteomes" id="UP001206067"/>
    </source>
</evidence>
<dbReference type="Pfam" id="PF13761">
    <property type="entry name" value="DUF4166"/>
    <property type="match status" value="1"/>
</dbReference>
<evidence type="ECO:0000259" key="1">
    <source>
        <dbReference type="Pfam" id="PF13761"/>
    </source>
</evidence>
<feature type="domain" description="DUF4166" evidence="1">
    <location>
        <begin position="1"/>
        <end position="176"/>
    </location>
</feature>
<name>A0ABT1XRK0_9SPHN</name>